<accession>A0AAU9RRY4</accession>
<feature type="region of interest" description="Disordered" evidence="1">
    <location>
        <begin position="1"/>
        <end position="24"/>
    </location>
</feature>
<dbReference type="EMBL" id="OU466858">
    <property type="protein sequence ID" value="CAH2046470.1"/>
    <property type="molecule type" value="Genomic_DNA"/>
</dbReference>
<sequence>MRRKLMSNGIVAGPSTSGQAPKRNDSYHVLPSANLPAYLEIHNCSSRVLPTYRHHISEFAPLLYGEHFQTLNRYASIL</sequence>
<evidence type="ECO:0000313" key="2">
    <source>
        <dbReference type="EMBL" id="CAH2046470.1"/>
    </source>
</evidence>
<evidence type="ECO:0000256" key="1">
    <source>
        <dbReference type="SAM" id="MobiDB-lite"/>
    </source>
</evidence>
<keyword evidence="3" id="KW-1185">Reference proteome</keyword>
<dbReference type="AlphaFoldDB" id="A0AAU9RRY4"/>
<dbReference type="Proteomes" id="UP000836841">
    <property type="component" value="Chromosome 2"/>
</dbReference>
<reference evidence="2 3" key="1">
    <citation type="submission" date="2022-03" db="EMBL/GenBank/DDBJ databases">
        <authorList>
            <person name="Nunn A."/>
            <person name="Chopra R."/>
            <person name="Nunn A."/>
            <person name="Contreras Garrido A."/>
        </authorList>
    </citation>
    <scope>NUCLEOTIDE SEQUENCE [LARGE SCALE GENOMIC DNA]</scope>
</reference>
<proteinExistence type="predicted"/>
<protein>
    <submittedName>
        <fullName evidence="2">Uncharacterized protein</fullName>
    </submittedName>
</protein>
<gene>
    <name evidence="2" type="ORF">TAV2_LOCUS7729</name>
</gene>
<evidence type="ECO:0000313" key="3">
    <source>
        <dbReference type="Proteomes" id="UP000836841"/>
    </source>
</evidence>
<organism evidence="2 3">
    <name type="scientific">Thlaspi arvense</name>
    <name type="common">Field penny-cress</name>
    <dbReference type="NCBI Taxonomy" id="13288"/>
    <lineage>
        <taxon>Eukaryota</taxon>
        <taxon>Viridiplantae</taxon>
        <taxon>Streptophyta</taxon>
        <taxon>Embryophyta</taxon>
        <taxon>Tracheophyta</taxon>
        <taxon>Spermatophyta</taxon>
        <taxon>Magnoliopsida</taxon>
        <taxon>eudicotyledons</taxon>
        <taxon>Gunneridae</taxon>
        <taxon>Pentapetalae</taxon>
        <taxon>rosids</taxon>
        <taxon>malvids</taxon>
        <taxon>Brassicales</taxon>
        <taxon>Brassicaceae</taxon>
        <taxon>Thlaspideae</taxon>
        <taxon>Thlaspi</taxon>
    </lineage>
</organism>
<name>A0AAU9RRY4_THLAR</name>